<protein>
    <submittedName>
        <fullName evidence="1">Putative transposase/invertase (TIGR01784 family)</fullName>
    </submittedName>
</protein>
<dbReference type="PANTHER" id="PTHR34611">
    <property type="match status" value="1"/>
</dbReference>
<evidence type="ECO:0000313" key="2">
    <source>
        <dbReference type="Proteomes" id="UP000256977"/>
    </source>
</evidence>
<accession>A0A3D9ISG8</accession>
<gene>
    <name evidence="1" type="ORF">DFP98_12221</name>
</gene>
<dbReference type="InterPro" id="IPR051699">
    <property type="entry name" value="Rpn/YhgA-like_nuclease"/>
</dbReference>
<dbReference type="OrthoDB" id="1766002at2"/>
<evidence type="ECO:0000313" key="1">
    <source>
        <dbReference type="EMBL" id="RED64469.1"/>
    </source>
</evidence>
<keyword evidence="2" id="KW-1185">Reference proteome</keyword>
<dbReference type="PANTHER" id="PTHR34611:SF2">
    <property type="entry name" value="INACTIVE RECOMBINATION-PROMOTING NUCLEASE-LIKE PROTEIN RPNE-RELATED"/>
    <property type="match status" value="1"/>
</dbReference>
<dbReference type="EMBL" id="QRDZ01000022">
    <property type="protein sequence ID" value="RED64469.1"/>
    <property type="molecule type" value="Genomic_DNA"/>
</dbReference>
<dbReference type="Proteomes" id="UP000256977">
    <property type="component" value="Unassembled WGS sequence"/>
</dbReference>
<comment type="caution">
    <text evidence="1">The sequence shown here is derived from an EMBL/GenBank/DDBJ whole genome shotgun (WGS) entry which is preliminary data.</text>
</comment>
<proteinExistence type="predicted"/>
<organism evidence="1 2">
    <name type="scientific">Cohnella phaseoli</name>
    <dbReference type="NCBI Taxonomy" id="456490"/>
    <lineage>
        <taxon>Bacteria</taxon>
        <taxon>Bacillati</taxon>
        <taxon>Bacillota</taxon>
        <taxon>Bacilli</taxon>
        <taxon>Bacillales</taxon>
        <taxon>Paenibacillaceae</taxon>
        <taxon>Cohnella</taxon>
    </lineage>
</organism>
<dbReference type="GO" id="GO:1990238">
    <property type="term" value="F:double-stranded DNA endonuclease activity"/>
    <property type="evidence" value="ECO:0007669"/>
    <property type="project" value="TreeGrafter"/>
</dbReference>
<dbReference type="RefSeq" id="WP_116063202.1">
    <property type="nucleotide sequence ID" value="NZ_QRDZ01000022.1"/>
</dbReference>
<reference evidence="1 2" key="1">
    <citation type="submission" date="2018-07" db="EMBL/GenBank/DDBJ databases">
        <title>Genomic Encyclopedia of Type Strains, Phase III (KMG-III): the genomes of soil and plant-associated and newly described type strains.</title>
        <authorList>
            <person name="Whitman W."/>
        </authorList>
    </citation>
    <scope>NUCLEOTIDE SEQUENCE [LARGE SCALE GENOMIC DNA]</scope>
    <source>
        <strain evidence="1 2">CECT 7287</strain>
    </source>
</reference>
<dbReference type="AlphaFoldDB" id="A0A3D9ISG8"/>
<dbReference type="GO" id="GO:0006310">
    <property type="term" value="P:DNA recombination"/>
    <property type="evidence" value="ECO:0007669"/>
    <property type="project" value="TreeGrafter"/>
</dbReference>
<name>A0A3D9ISG8_9BACL</name>
<sequence length="339" mass="39589">MKASDPQKKNRHEKGRLKLDQMMSVLFRLSKRLRLQLINGLFGEHFAITDVKTIHYGNAKFDSDVYNRIIGDLFMKLRTNRGAFHYHVEFQTLNDRTMIIRMFRYGFEKALELAEGEAEDGVQLIVFPKQIVIFLEENKAIGDELSFRIRLPDGTETMYAVPVLKLWTLTPRDLQEQNLFALLPLQVFRSRKRMRRIAKSRRTEDEKGRLFAREFERLKGTIEETVDVIRELHEKRQLQFGDMEKILQVLGNIMNYLYRHYGEYKQTEKEVSEMFKTLIDPEVLEKGRKKGLQEGMQKGVEEGKITVARNLLKLGVDIGTIVEATGLTSEKVTGTNRRT</sequence>